<proteinExistence type="inferred from homology"/>
<dbReference type="PROSITE" id="PS00329">
    <property type="entry name" value="HSP70_2"/>
    <property type="match status" value="1"/>
</dbReference>
<evidence type="ECO:0000313" key="5">
    <source>
        <dbReference type="Proteomes" id="UP001628091"/>
    </source>
</evidence>
<evidence type="ECO:0000256" key="1">
    <source>
        <dbReference type="ARBA" id="ARBA00007381"/>
    </source>
</evidence>
<dbReference type="Pfam" id="PF00012">
    <property type="entry name" value="HSP70"/>
    <property type="match status" value="2"/>
</dbReference>
<keyword evidence="5" id="KW-1185">Reference proteome</keyword>
<dbReference type="Gene3D" id="3.30.420.40">
    <property type="match status" value="3"/>
</dbReference>
<accession>A0ABQ0H750</accession>
<dbReference type="Gene3D" id="3.90.640.10">
    <property type="entry name" value="Actin, Chain A, domain 4"/>
    <property type="match status" value="1"/>
</dbReference>
<keyword evidence="3" id="KW-0067">ATP-binding</keyword>
<organism evidence="4 5">
    <name type="scientific">Phyllobacterium phragmitis</name>
    <dbReference type="NCBI Taxonomy" id="2670329"/>
    <lineage>
        <taxon>Bacteria</taxon>
        <taxon>Pseudomonadati</taxon>
        <taxon>Pseudomonadota</taxon>
        <taxon>Alphaproteobacteria</taxon>
        <taxon>Hyphomicrobiales</taxon>
        <taxon>Phyllobacteriaceae</taxon>
        <taxon>Phyllobacterium</taxon>
    </lineage>
</organism>
<protein>
    <submittedName>
        <fullName evidence="4">Hsp70 family protein</fullName>
    </submittedName>
</protein>
<dbReference type="InterPro" id="IPR042054">
    <property type="entry name" value="YegD-like"/>
</dbReference>
<sequence length="358" mass="39184">MDGAEGRFMRALKSILGTSLMEETTVVGRERMTFQDLIGRFLRHLKARLERHAGGMPDHVVLGRPVFFIDGDETADRAAQDQLESAARAEGFRHIEFQFEPVAAALHFERTLNEEALALVVDIGGGTSDFSVLRLSPERSRATDRRGDILSTSGVHVGGTDFDRCLNIAEVMPHMGLGTKTRDGKRHLPVWYFNDMATWHRINQLYTAKNLRDIQSLAREAAEPEKLARFQHLLSYRSGHRLAAQVEKAKIELTDTYETVIRLAEPGLSLAVPVDREAFEAASAELAAKIGMAIDDALLGAELTAGAIDIVIMTGGGALVPLVRALVASRFPNARIAQSDQFGSVGLGLALDAARRFA</sequence>
<keyword evidence="2" id="KW-0547">Nucleotide-binding</keyword>
<comment type="caution">
    <text evidence="4">The sequence shown here is derived from an EMBL/GenBank/DDBJ whole genome shotgun (WGS) entry which is preliminary data.</text>
</comment>
<dbReference type="EMBL" id="BAAFZP010000002">
    <property type="protein sequence ID" value="GAB1584733.1"/>
    <property type="molecule type" value="Genomic_DNA"/>
</dbReference>
<dbReference type="InterPro" id="IPR043129">
    <property type="entry name" value="ATPase_NBD"/>
</dbReference>
<evidence type="ECO:0000313" key="4">
    <source>
        <dbReference type="EMBL" id="GAB1584733.1"/>
    </source>
</evidence>
<dbReference type="Proteomes" id="UP001628091">
    <property type="component" value="Unassembled WGS sequence"/>
</dbReference>
<dbReference type="CDD" id="cd10231">
    <property type="entry name" value="ASKHA_NBD_HSP70_YegD-like"/>
    <property type="match status" value="1"/>
</dbReference>
<name>A0ABQ0H750_9HYPH</name>
<evidence type="ECO:0000256" key="2">
    <source>
        <dbReference type="ARBA" id="ARBA00022741"/>
    </source>
</evidence>
<comment type="similarity">
    <text evidence="1">Belongs to the heat shock protein 70 family.</text>
</comment>
<reference evidence="4 5" key="1">
    <citation type="submission" date="2024-10" db="EMBL/GenBank/DDBJ databases">
        <title>Isolation, draft genome sequencing and identification of Phyllobacterium sp. NSA23, isolated from leaf soil.</title>
        <authorList>
            <person name="Akita H."/>
        </authorList>
    </citation>
    <scope>NUCLEOTIDE SEQUENCE [LARGE SCALE GENOMIC DNA]</scope>
    <source>
        <strain evidence="4 5">NSA23</strain>
    </source>
</reference>
<dbReference type="PANTHER" id="PTHR19375">
    <property type="entry name" value="HEAT SHOCK PROTEIN 70KDA"/>
    <property type="match status" value="1"/>
</dbReference>
<gene>
    <name evidence="4" type="ORF">PPNSA23_46760</name>
</gene>
<dbReference type="SUPFAM" id="SSF53067">
    <property type="entry name" value="Actin-like ATPase domain"/>
    <property type="match status" value="2"/>
</dbReference>
<dbReference type="InterPro" id="IPR018181">
    <property type="entry name" value="Heat_shock_70_CS"/>
</dbReference>
<evidence type="ECO:0000256" key="3">
    <source>
        <dbReference type="ARBA" id="ARBA00022840"/>
    </source>
</evidence>
<dbReference type="InterPro" id="IPR013126">
    <property type="entry name" value="Hsp_70_fam"/>
</dbReference>